<proteinExistence type="predicted"/>
<evidence type="ECO:0000313" key="4">
    <source>
        <dbReference type="Proteomes" id="UP001499884"/>
    </source>
</evidence>
<feature type="compositionally biased region" description="Low complexity" evidence="1">
    <location>
        <begin position="23"/>
        <end position="40"/>
    </location>
</feature>
<feature type="compositionally biased region" description="Pro residues" evidence="1">
    <location>
        <begin position="46"/>
        <end position="73"/>
    </location>
</feature>
<feature type="compositionally biased region" description="Pro residues" evidence="1">
    <location>
        <begin position="13"/>
        <end position="22"/>
    </location>
</feature>
<feature type="region of interest" description="Disordered" evidence="1">
    <location>
        <begin position="1"/>
        <end position="77"/>
    </location>
</feature>
<name>A0ABP7F0W8_9ACTN</name>
<reference evidence="4" key="1">
    <citation type="journal article" date="2019" name="Int. J. Syst. Evol. Microbiol.">
        <title>The Global Catalogue of Microorganisms (GCM) 10K type strain sequencing project: providing services to taxonomists for standard genome sequencing and annotation.</title>
        <authorList>
            <consortium name="The Broad Institute Genomics Platform"/>
            <consortium name="The Broad Institute Genome Sequencing Center for Infectious Disease"/>
            <person name="Wu L."/>
            <person name="Ma J."/>
        </authorList>
    </citation>
    <scope>NUCLEOTIDE SEQUENCE [LARGE SCALE GENOMIC DNA]</scope>
    <source>
        <strain evidence="4">JCM 30846</strain>
    </source>
</reference>
<organism evidence="3 4">
    <name type="scientific">Streptomyces tremellae</name>
    <dbReference type="NCBI Taxonomy" id="1124239"/>
    <lineage>
        <taxon>Bacteria</taxon>
        <taxon>Bacillati</taxon>
        <taxon>Actinomycetota</taxon>
        <taxon>Actinomycetes</taxon>
        <taxon>Kitasatosporales</taxon>
        <taxon>Streptomycetaceae</taxon>
        <taxon>Streptomyces</taxon>
    </lineage>
</organism>
<keyword evidence="2" id="KW-0812">Transmembrane</keyword>
<dbReference type="EMBL" id="BAABEP010000015">
    <property type="protein sequence ID" value="GAA3728143.1"/>
    <property type="molecule type" value="Genomic_DNA"/>
</dbReference>
<evidence type="ECO:0000256" key="1">
    <source>
        <dbReference type="SAM" id="MobiDB-lite"/>
    </source>
</evidence>
<comment type="caution">
    <text evidence="3">The sequence shown here is derived from an EMBL/GenBank/DDBJ whole genome shotgun (WGS) entry which is preliminary data.</text>
</comment>
<accession>A0ABP7F0W8</accession>
<feature type="transmembrane region" description="Helical" evidence="2">
    <location>
        <begin position="82"/>
        <end position="105"/>
    </location>
</feature>
<evidence type="ECO:0000313" key="3">
    <source>
        <dbReference type="EMBL" id="GAA3728143.1"/>
    </source>
</evidence>
<keyword evidence="2" id="KW-0472">Membrane</keyword>
<sequence>MSIEAQGSGAPRPSAPVPPRPAAGPRAVPGRPAAPAASSAYTLAPPVQPPALPPLPPLPPHGTYPPRPAPAAGPPRRTRRTALTVALLVLGLGLVGGAVTGSWLLDQDPAHAAAGRFDTARQLWHTTPVDTLFPPVVDGTGAGPDGADRTWTRLGVAPDSGCAATLGPDLAAALRTAGCLRVVRATYRDATSSDVTTVGLVFTRADPAGTAALRTAFTKRRLAADPRLLPAAYAVPGTAAASFGGRQRASWSIDVLAQAPVVAYAVTGFADGRAVAAPEPAAAAMAAHDTSPAGQAGLGYEAKGLADRVGRTVRALAAPSPTEGG</sequence>
<protein>
    <recommendedName>
        <fullName evidence="5">PknH-like extracellular domain-containing protein</fullName>
    </recommendedName>
</protein>
<keyword evidence="4" id="KW-1185">Reference proteome</keyword>
<dbReference type="Proteomes" id="UP001499884">
    <property type="component" value="Unassembled WGS sequence"/>
</dbReference>
<dbReference type="RefSeq" id="WP_345645997.1">
    <property type="nucleotide sequence ID" value="NZ_BAABEP010000015.1"/>
</dbReference>
<gene>
    <name evidence="3" type="ORF">GCM10023082_27580</name>
</gene>
<keyword evidence="2" id="KW-1133">Transmembrane helix</keyword>
<evidence type="ECO:0000256" key="2">
    <source>
        <dbReference type="SAM" id="Phobius"/>
    </source>
</evidence>
<evidence type="ECO:0008006" key="5">
    <source>
        <dbReference type="Google" id="ProtNLM"/>
    </source>
</evidence>